<dbReference type="SUPFAM" id="SSF55961">
    <property type="entry name" value="Bet v1-like"/>
    <property type="match status" value="1"/>
</dbReference>
<name>A0ABY0KU30_9ACTN</name>
<dbReference type="InterPro" id="IPR008965">
    <property type="entry name" value="CBM2/CBM3_carb-bd_dom_sf"/>
</dbReference>
<evidence type="ECO:0000259" key="4">
    <source>
        <dbReference type="PROSITE" id="PS51173"/>
    </source>
</evidence>
<dbReference type="PROSITE" id="PS51173">
    <property type="entry name" value="CBM2"/>
    <property type="match status" value="1"/>
</dbReference>
<evidence type="ECO:0000256" key="2">
    <source>
        <dbReference type="SAM" id="MobiDB-lite"/>
    </source>
</evidence>
<gene>
    <name evidence="5" type="ORF">GA0070562_0290</name>
</gene>
<dbReference type="InterPro" id="IPR013538">
    <property type="entry name" value="ASHA1/2-like_C"/>
</dbReference>
<proteinExistence type="inferred from homology"/>
<dbReference type="SUPFAM" id="SSF49384">
    <property type="entry name" value="Carbohydrate-binding domain"/>
    <property type="match status" value="1"/>
</dbReference>
<dbReference type="Gene3D" id="2.60.40.290">
    <property type="match status" value="1"/>
</dbReference>
<comment type="similarity">
    <text evidence="1">Belongs to the AHA1 family.</text>
</comment>
<accession>A0ABY0KU30</accession>
<organism evidence="5 6">
    <name type="scientific">Micromonospora tulbaghiae</name>
    <dbReference type="NCBI Taxonomy" id="479978"/>
    <lineage>
        <taxon>Bacteria</taxon>
        <taxon>Bacillati</taxon>
        <taxon>Actinomycetota</taxon>
        <taxon>Actinomycetes</taxon>
        <taxon>Micromonosporales</taxon>
        <taxon>Micromonosporaceae</taxon>
        <taxon>Micromonospora</taxon>
    </lineage>
</organism>
<feature type="transmembrane region" description="Helical" evidence="3">
    <location>
        <begin position="165"/>
        <end position="187"/>
    </location>
</feature>
<evidence type="ECO:0000313" key="6">
    <source>
        <dbReference type="Proteomes" id="UP000199405"/>
    </source>
</evidence>
<keyword evidence="6" id="KW-1185">Reference proteome</keyword>
<dbReference type="RefSeq" id="WP_091427074.1">
    <property type="nucleotide sequence ID" value="NZ_FMCQ01000010.1"/>
</dbReference>
<evidence type="ECO:0000256" key="1">
    <source>
        <dbReference type="ARBA" id="ARBA00006817"/>
    </source>
</evidence>
<dbReference type="InterPro" id="IPR023393">
    <property type="entry name" value="START-like_dom_sf"/>
</dbReference>
<sequence>MIEIVTEVDLFHPPARIWRALTERALLAKWFADSAPGSDRWILATAALPGYDGDTEVETVELRAPDRLVVRCREAGRATRLACDLTPTAHGTRLSVREVLEEGDWDADARAEQHEQAVTGRLPAILDWLAFQNVDLRRAEGGLTAELPVVRLLGDDQRRPGPRRVLLAAGAVTLIAAAAGATVWATAGEPPAPAAPTPTTSLVMPSSTTAPSVRPTTARPTPSASRRSASPSPTPSPTPSRTPSPRASTVVAAPLSATYETVTDRVFGYRGEVVLRNPGPAQRPAWTVTVTLHDGATVGSVSGAEATQDGPVVTFTGSALPGGESATIRFDVRDPDPSHNAPAACAAENTPCTPA</sequence>
<keyword evidence="3" id="KW-0472">Membrane</keyword>
<evidence type="ECO:0000256" key="3">
    <source>
        <dbReference type="SAM" id="Phobius"/>
    </source>
</evidence>
<protein>
    <submittedName>
        <fullName evidence="5">Uncharacterized conserved protein YndB, AHSA1/START domain</fullName>
    </submittedName>
</protein>
<dbReference type="EMBL" id="FMCQ01000010">
    <property type="protein sequence ID" value="SCF11723.1"/>
    <property type="molecule type" value="Genomic_DNA"/>
</dbReference>
<feature type="compositionally biased region" description="Pro residues" evidence="2">
    <location>
        <begin position="232"/>
        <end position="242"/>
    </location>
</feature>
<comment type="caution">
    <text evidence="5">The sequence shown here is derived from an EMBL/GenBank/DDBJ whole genome shotgun (WGS) entry which is preliminary data.</text>
</comment>
<dbReference type="Gene3D" id="3.30.530.20">
    <property type="match status" value="1"/>
</dbReference>
<dbReference type="Pfam" id="PF08327">
    <property type="entry name" value="AHSA1"/>
    <property type="match status" value="1"/>
</dbReference>
<dbReference type="Proteomes" id="UP000199405">
    <property type="component" value="Unassembled WGS sequence"/>
</dbReference>
<keyword evidence="3" id="KW-0812">Transmembrane</keyword>
<reference evidence="5 6" key="1">
    <citation type="submission" date="2016-06" db="EMBL/GenBank/DDBJ databases">
        <authorList>
            <person name="Varghese N."/>
            <person name="Submissions Spin"/>
        </authorList>
    </citation>
    <scope>NUCLEOTIDE SEQUENCE [LARGE SCALE GENOMIC DNA]</scope>
    <source>
        <strain evidence="5 6">DSM 45142</strain>
    </source>
</reference>
<dbReference type="GeneID" id="93472997"/>
<feature type="region of interest" description="Disordered" evidence="2">
    <location>
        <begin position="189"/>
        <end position="249"/>
    </location>
</feature>
<dbReference type="InterPro" id="IPR012291">
    <property type="entry name" value="CBM2_carb-bd_dom_sf"/>
</dbReference>
<keyword evidence="3" id="KW-1133">Transmembrane helix</keyword>
<feature type="domain" description="CBM2" evidence="4">
    <location>
        <begin position="248"/>
        <end position="355"/>
    </location>
</feature>
<dbReference type="SMART" id="SM00637">
    <property type="entry name" value="CBD_II"/>
    <property type="match status" value="1"/>
</dbReference>
<dbReference type="CDD" id="cd07814">
    <property type="entry name" value="SRPBCC_CalC_Aha1-like"/>
    <property type="match status" value="1"/>
</dbReference>
<dbReference type="InterPro" id="IPR001919">
    <property type="entry name" value="CBD2"/>
</dbReference>
<feature type="compositionally biased region" description="Low complexity" evidence="2">
    <location>
        <begin position="197"/>
        <end position="231"/>
    </location>
</feature>
<evidence type="ECO:0000313" key="5">
    <source>
        <dbReference type="EMBL" id="SCF11723.1"/>
    </source>
</evidence>